<dbReference type="InterPro" id="IPR053735">
    <property type="entry name" value="Type_III_TA_endoRNase"/>
</dbReference>
<accession>F2NVC0</accession>
<dbReference type="HOGENOM" id="CLU_099358_4_0_12"/>
<name>F2NVC0_TRES6</name>
<dbReference type="AlphaFoldDB" id="F2NVC0"/>
<proteinExistence type="predicted"/>
<dbReference type="KEGG" id="tsu:Tresu_0689"/>
<reference evidence="2" key="2">
    <citation type="submission" date="2011-04" db="EMBL/GenBank/DDBJ databases">
        <title>The complete genome of chromosome of Treponema succinifaciens DSM 2489.</title>
        <authorList>
            <person name="Lucas S."/>
            <person name="Copeland A."/>
            <person name="Lapidus A."/>
            <person name="Bruce D."/>
            <person name="Goodwin L."/>
            <person name="Pitluck S."/>
            <person name="Peters L."/>
            <person name="Kyrpides N."/>
            <person name="Mavromatis K."/>
            <person name="Ivanova N."/>
            <person name="Ovchinnikova G."/>
            <person name="Teshima H."/>
            <person name="Detter J.C."/>
            <person name="Tapia R."/>
            <person name="Han C."/>
            <person name="Land M."/>
            <person name="Hauser L."/>
            <person name="Markowitz V."/>
            <person name="Cheng J.-F."/>
            <person name="Hugenholtz P."/>
            <person name="Woyke T."/>
            <person name="Wu D."/>
            <person name="Gronow S."/>
            <person name="Wellnitz S."/>
            <person name="Brambilla E."/>
            <person name="Klenk H.-P."/>
            <person name="Eisen J.A."/>
        </authorList>
    </citation>
    <scope>NUCLEOTIDE SEQUENCE [LARGE SCALE GENOMIC DNA]</scope>
    <source>
        <strain evidence="2">ATCC 33096 / DSM 2489 / 6091</strain>
    </source>
</reference>
<dbReference type="RefSeq" id="WP_013700934.1">
    <property type="nucleotide sequence ID" value="NC_015385.1"/>
</dbReference>
<dbReference type="InterPro" id="IPR025911">
    <property type="entry name" value="ToxN/AbiQ_toxin"/>
</dbReference>
<keyword evidence="2" id="KW-1185">Reference proteome</keyword>
<sequence length="106" mass="12524">MEQERLNLYYMDMKYIRDLHNADDRVQSVSPQIHKSNRPFVGIVVICGEHKYCVPLDSAKEKHKTQKNDVDFTRIFDGDKLISVLNFNNMIPIDNKFIRNYPLIHS</sequence>
<dbReference type="GeneID" id="302997884"/>
<protein>
    <recommendedName>
        <fullName evidence="3">Type III toxin-antitoxin system ToxN/AbiQ family toxin</fullName>
    </recommendedName>
</protein>
<dbReference type="EMBL" id="CP002631">
    <property type="protein sequence ID" value="AEB13630.1"/>
    <property type="molecule type" value="Genomic_DNA"/>
</dbReference>
<dbReference type="Gene3D" id="3.10.129.130">
    <property type="match status" value="1"/>
</dbReference>
<evidence type="ECO:0000313" key="2">
    <source>
        <dbReference type="Proteomes" id="UP000006852"/>
    </source>
</evidence>
<organism evidence="1 2">
    <name type="scientific">Treponema succinifaciens (strain ATCC 33096 / DSM 2489 / 6091)</name>
    <dbReference type="NCBI Taxonomy" id="869209"/>
    <lineage>
        <taxon>Bacteria</taxon>
        <taxon>Pseudomonadati</taxon>
        <taxon>Spirochaetota</taxon>
        <taxon>Spirochaetia</taxon>
        <taxon>Spirochaetales</taxon>
        <taxon>Treponemataceae</taxon>
        <taxon>Treponema</taxon>
    </lineage>
</organism>
<dbReference type="GO" id="GO:0004521">
    <property type="term" value="F:RNA endonuclease activity"/>
    <property type="evidence" value="ECO:0007669"/>
    <property type="project" value="InterPro"/>
</dbReference>
<dbReference type="GO" id="GO:0003723">
    <property type="term" value="F:RNA binding"/>
    <property type="evidence" value="ECO:0007669"/>
    <property type="project" value="InterPro"/>
</dbReference>
<dbReference type="STRING" id="869209.Tresu_0689"/>
<evidence type="ECO:0008006" key="3">
    <source>
        <dbReference type="Google" id="ProtNLM"/>
    </source>
</evidence>
<dbReference type="Proteomes" id="UP000006852">
    <property type="component" value="Chromosome"/>
</dbReference>
<dbReference type="Pfam" id="PF13958">
    <property type="entry name" value="ToxN_toxin"/>
    <property type="match status" value="1"/>
</dbReference>
<gene>
    <name evidence="1" type="ordered locus">Tresu_0689</name>
</gene>
<dbReference type="eggNOG" id="ENOG5030W12">
    <property type="taxonomic scope" value="Bacteria"/>
</dbReference>
<dbReference type="OrthoDB" id="378720at2"/>
<evidence type="ECO:0000313" key="1">
    <source>
        <dbReference type="EMBL" id="AEB13630.1"/>
    </source>
</evidence>
<reference evidence="1 2" key="1">
    <citation type="journal article" date="2011" name="Stand. Genomic Sci.">
        <title>Complete genome sequence of Treponema succinifaciens type strain (6091).</title>
        <authorList>
            <person name="Han C."/>
            <person name="Gronow S."/>
            <person name="Teshima H."/>
            <person name="Lapidus A."/>
            <person name="Nolan M."/>
            <person name="Lucas S."/>
            <person name="Hammon N."/>
            <person name="Deshpande S."/>
            <person name="Cheng J.F."/>
            <person name="Zeytun A."/>
            <person name="Tapia R."/>
            <person name="Goodwin L."/>
            <person name="Pitluck S."/>
            <person name="Liolios K."/>
            <person name="Pagani I."/>
            <person name="Ivanova N."/>
            <person name="Mavromatis K."/>
            <person name="Mikhailova N."/>
            <person name="Huntemann M."/>
            <person name="Pati A."/>
            <person name="Chen A."/>
            <person name="Palaniappan K."/>
            <person name="Land M."/>
            <person name="Hauser L."/>
            <person name="Brambilla E.M."/>
            <person name="Rohde M."/>
            <person name="Goker M."/>
            <person name="Woyke T."/>
            <person name="Bristow J."/>
            <person name="Eisen J.A."/>
            <person name="Markowitz V."/>
            <person name="Hugenholtz P."/>
            <person name="Kyrpides N.C."/>
            <person name="Klenk H.P."/>
            <person name="Detter J.C."/>
        </authorList>
    </citation>
    <scope>NUCLEOTIDE SEQUENCE [LARGE SCALE GENOMIC DNA]</scope>
    <source>
        <strain evidence="2">ATCC 33096 / DSM 2489 / 6091</strain>
    </source>
</reference>